<comment type="caution">
    <text evidence="1">The sequence shown here is derived from an EMBL/GenBank/DDBJ whole genome shotgun (WGS) entry which is preliminary data.</text>
</comment>
<gene>
    <name evidence="1" type="ORF">CMUS01_14648</name>
</gene>
<accession>A0A8H6J3C9</accession>
<evidence type="ECO:0000313" key="1">
    <source>
        <dbReference type="EMBL" id="KAF6805335.1"/>
    </source>
</evidence>
<evidence type="ECO:0000313" key="2">
    <source>
        <dbReference type="Proteomes" id="UP000639643"/>
    </source>
</evidence>
<proteinExistence type="predicted"/>
<keyword evidence="2" id="KW-1185">Reference proteome</keyword>
<sequence>MSLLFNGLPRGGDELPCPDTDRANAFSPLSQVREGNYSTPTCLIFGNQDEIAPFSKGEFVQTLEDQGVQGGFLPVHGARHIFDLGLAPGSEGWDAGVGPGYTFLLEELASALREST</sequence>
<protein>
    <submittedName>
        <fullName evidence="1">Uncharacterized protein</fullName>
    </submittedName>
</protein>
<dbReference type="OrthoDB" id="329835at2759"/>
<dbReference type="EMBL" id="WIGM01001084">
    <property type="protein sequence ID" value="KAF6805335.1"/>
    <property type="molecule type" value="Genomic_DNA"/>
</dbReference>
<dbReference type="Gene3D" id="3.40.50.1820">
    <property type="entry name" value="alpha/beta hydrolase"/>
    <property type="match status" value="1"/>
</dbReference>
<dbReference type="AlphaFoldDB" id="A0A8H6J3C9"/>
<organism evidence="1 2">
    <name type="scientific">Colletotrichum musicola</name>
    <dbReference type="NCBI Taxonomy" id="2175873"/>
    <lineage>
        <taxon>Eukaryota</taxon>
        <taxon>Fungi</taxon>
        <taxon>Dikarya</taxon>
        <taxon>Ascomycota</taxon>
        <taxon>Pezizomycotina</taxon>
        <taxon>Sordariomycetes</taxon>
        <taxon>Hypocreomycetidae</taxon>
        <taxon>Glomerellales</taxon>
        <taxon>Glomerellaceae</taxon>
        <taxon>Colletotrichum</taxon>
        <taxon>Colletotrichum orchidearum species complex</taxon>
    </lineage>
</organism>
<dbReference type="Proteomes" id="UP000639643">
    <property type="component" value="Unassembled WGS sequence"/>
</dbReference>
<dbReference type="InterPro" id="IPR029058">
    <property type="entry name" value="AB_hydrolase_fold"/>
</dbReference>
<reference evidence="1" key="1">
    <citation type="journal article" date="2020" name="Phytopathology">
        <title>Genome Sequence Resources of Colletotrichum truncatum, C. plurivorum, C. musicola, and C. sojae: Four Species Pathogenic to Soybean (Glycine max).</title>
        <authorList>
            <person name="Rogerio F."/>
            <person name="Boufleur T.R."/>
            <person name="Ciampi-Guillardi M."/>
            <person name="Sukno S.A."/>
            <person name="Thon M.R."/>
            <person name="Massola Junior N.S."/>
            <person name="Baroncelli R."/>
        </authorList>
    </citation>
    <scope>NUCLEOTIDE SEQUENCE</scope>
    <source>
        <strain evidence="1">LFN0074</strain>
    </source>
</reference>
<name>A0A8H6J3C9_9PEZI</name>